<proteinExistence type="inferred from homology"/>
<feature type="active site" description="Proton acceptor" evidence="5">
    <location>
        <position position="550"/>
    </location>
</feature>
<comment type="similarity">
    <text evidence="1">Belongs to the NTE family.</text>
</comment>
<gene>
    <name evidence="8" type="ORF">U14_02823</name>
</gene>
<dbReference type="STRING" id="1499966.U14_02823"/>
<dbReference type="PANTHER" id="PTHR14226">
    <property type="entry name" value="NEUROPATHY TARGET ESTERASE/SWISS CHEESE D.MELANOGASTER"/>
    <property type="match status" value="1"/>
</dbReference>
<reference evidence="8" key="1">
    <citation type="journal article" date="2015" name="PeerJ">
        <title>First genomic representation of candidate bacterial phylum KSB3 points to enhanced environmental sensing as a trigger of wastewater bulking.</title>
        <authorList>
            <person name="Sekiguchi Y."/>
            <person name="Ohashi A."/>
            <person name="Parks D.H."/>
            <person name="Yamauchi T."/>
            <person name="Tyson G.W."/>
            <person name="Hugenholtz P."/>
        </authorList>
    </citation>
    <scope>NUCLEOTIDE SEQUENCE [LARGE SCALE GENOMIC DNA]</scope>
</reference>
<dbReference type="InterPro" id="IPR027417">
    <property type="entry name" value="P-loop_NTPase"/>
</dbReference>
<dbReference type="Pfam" id="PF01734">
    <property type="entry name" value="Patatin"/>
    <property type="match status" value="1"/>
</dbReference>
<dbReference type="EMBL" id="DF820457">
    <property type="protein sequence ID" value="GAK51578.1"/>
    <property type="molecule type" value="Genomic_DNA"/>
</dbReference>
<dbReference type="Gene3D" id="3.40.50.300">
    <property type="entry name" value="P-loop containing nucleotide triphosphate hydrolases"/>
    <property type="match status" value="1"/>
</dbReference>
<dbReference type="SUPFAM" id="SSF52151">
    <property type="entry name" value="FabD/lysophospholipase-like"/>
    <property type="match status" value="1"/>
</dbReference>
<dbReference type="InterPro" id="IPR016035">
    <property type="entry name" value="Acyl_Trfase/lysoPLipase"/>
</dbReference>
<dbReference type="SMART" id="SM00100">
    <property type="entry name" value="cNMP"/>
    <property type="match status" value="1"/>
</dbReference>
<feature type="active site" description="Nucleophile" evidence="5">
    <location>
        <position position="407"/>
    </location>
</feature>
<dbReference type="HOGENOM" id="CLU_000960_1_3_0"/>
<evidence type="ECO:0000256" key="1">
    <source>
        <dbReference type="ARBA" id="ARBA00006636"/>
    </source>
</evidence>
<dbReference type="PANTHER" id="PTHR14226:SF29">
    <property type="entry name" value="NEUROPATHY TARGET ESTERASE SWS"/>
    <property type="match status" value="1"/>
</dbReference>
<feature type="short sequence motif" description="GXSXG" evidence="5">
    <location>
        <begin position="405"/>
        <end position="409"/>
    </location>
</feature>
<dbReference type="InterPro" id="IPR014710">
    <property type="entry name" value="RmlC-like_jellyroll"/>
</dbReference>
<dbReference type="CDD" id="cd00038">
    <property type="entry name" value="CAP_ED"/>
    <property type="match status" value="1"/>
</dbReference>
<dbReference type="AlphaFoldDB" id="A0A081BMG2"/>
<dbReference type="Proteomes" id="UP000030700">
    <property type="component" value="Unassembled WGS sequence"/>
</dbReference>
<dbReference type="Pfam" id="PF00027">
    <property type="entry name" value="cNMP_binding"/>
    <property type="match status" value="1"/>
</dbReference>
<dbReference type="InterPro" id="IPR018490">
    <property type="entry name" value="cNMP-bd_dom_sf"/>
</dbReference>
<comment type="caution">
    <text evidence="5">Lacks conserved residue(s) required for the propagation of feature annotation.</text>
</comment>
<evidence type="ECO:0000259" key="6">
    <source>
        <dbReference type="PROSITE" id="PS50042"/>
    </source>
</evidence>
<dbReference type="SUPFAM" id="SSF52540">
    <property type="entry name" value="P-loop containing nucleoside triphosphate hydrolases"/>
    <property type="match status" value="1"/>
</dbReference>
<dbReference type="InterPro" id="IPR000595">
    <property type="entry name" value="cNMP-bd_dom"/>
</dbReference>
<evidence type="ECO:0000313" key="8">
    <source>
        <dbReference type="EMBL" id="GAK51578.1"/>
    </source>
</evidence>
<dbReference type="GO" id="GO:0004622">
    <property type="term" value="F:phosphatidylcholine lysophospholipase activity"/>
    <property type="evidence" value="ECO:0007669"/>
    <property type="project" value="UniProtKB-ARBA"/>
</dbReference>
<dbReference type="InterPro" id="IPR025669">
    <property type="entry name" value="AAA_dom"/>
</dbReference>
<dbReference type="SUPFAM" id="SSF51206">
    <property type="entry name" value="cAMP-binding domain-like"/>
    <property type="match status" value="1"/>
</dbReference>
<name>A0A081BMG2_9BACT</name>
<keyword evidence="3 5" id="KW-0442">Lipid degradation</keyword>
<keyword evidence="9" id="KW-1185">Reference proteome</keyword>
<dbReference type="PROSITE" id="PS50042">
    <property type="entry name" value="CNMP_BINDING_3"/>
    <property type="match status" value="1"/>
</dbReference>
<organism evidence="8">
    <name type="scientific">Candidatus Moduliflexus flocculans</name>
    <dbReference type="NCBI Taxonomy" id="1499966"/>
    <lineage>
        <taxon>Bacteria</taxon>
        <taxon>Candidatus Moduliflexota</taxon>
        <taxon>Candidatus Moduliflexia</taxon>
        <taxon>Candidatus Moduliflexales</taxon>
        <taxon>Candidatus Moduliflexaceae</taxon>
    </lineage>
</organism>
<evidence type="ECO:0000259" key="7">
    <source>
        <dbReference type="PROSITE" id="PS51635"/>
    </source>
</evidence>
<accession>A0A081BMG2</accession>
<evidence type="ECO:0000256" key="3">
    <source>
        <dbReference type="ARBA" id="ARBA00022963"/>
    </source>
</evidence>
<keyword evidence="2 5" id="KW-0378">Hydrolase</keyword>
<protein>
    <submittedName>
        <fullName evidence="8">Putative esterase of the alpha-beta hydrolase superfamily</fullName>
    </submittedName>
</protein>
<dbReference type="PROSITE" id="PS51635">
    <property type="entry name" value="PNPLA"/>
    <property type="match status" value="1"/>
</dbReference>
<dbReference type="Pfam" id="PF13614">
    <property type="entry name" value="AAA_31"/>
    <property type="match status" value="1"/>
</dbReference>
<evidence type="ECO:0000256" key="2">
    <source>
        <dbReference type="ARBA" id="ARBA00022801"/>
    </source>
</evidence>
<dbReference type="InterPro" id="IPR050301">
    <property type="entry name" value="NTE"/>
</dbReference>
<evidence type="ECO:0000256" key="4">
    <source>
        <dbReference type="ARBA" id="ARBA00023098"/>
    </source>
</evidence>
<dbReference type="Gene3D" id="3.40.1090.10">
    <property type="entry name" value="Cytosolic phospholipase A2 catalytic domain"/>
    <property type="match status" value="2"/>
</dbReference>
<dbReference type="GO" id="GO:0016042">
    <property type="term" value="P:lipid catabolic process"/>
    <property type="evidence" value="ECO:0007669"/>
    <property type="project" value="UniProtKB-UniRule"/>
</dbReference>
<feature type="domain" description="Cyclic nucleotide-binding" evidence="6">
    <location>
        <begin position="13"/>
        <end position="116"/>
    </location>
</feature>
<evidence type="ECO:0000256" key="5">
    <source>
        <dbReference type="PROSITE-ProRule" id="PRU01161"/>
    </source>
</evidence>
<keyword evidence="4 5" id="KW-0443">Lipid metabolism</keyword>
<dbReference type="InterPro" id="IPR002641">
    <property type="entry name" value="PNPLA_dom"/>
</dbReference>
<dbReference type="Gene3D" id="2.60.120.10">
    <property type="entry name" value="Jelly Rolls"/>
    <property type="match status" value="1"/>
</dbReference>
<dbReference type="CDD" id="cd07205">
    <property type="entry name" value="Pat_PNPLA6_PNPLA7_NTE1_like"/>
    <property type="match status" value="1"/>
</dbReference>
<evidence type="ECO:0000313" key="9">
    <source>
        <dbReference type="Proteomes" id="UP000030700"/>
    </source>
</evidence>
<feature type="domain" description="PNPLA" evidence="7">
    <location>
        <begin position="374"/>
        <end position="563"/>
    </location>
</feature>
<sequence length="672" mass="74868">MPDTLFLLKNNRIFRGVSDDDLQKIAPIFEKRYYPRGMRICEEGEISSFFYILLSGQVRVLRKNEHGQEVELDLLDQGMFFGEIPLLPSEPRLTSIEVLIDAEVFQADKVRFEQAIKTQTTILYNLGQLLSKKLHVDQRGGEKKTKRVKYPIICVYGTEENIGKSLVAVNLGVSLLQETKCRVIVVDMGMTYQHGVASLLKMEPTRYVDSPSISQEYIEQHVVTHQTLLDVLSVSPELLAEETKGRESIAKILGILKNLYDYIIIDTSSRLNRSTFEAIDLSNMMLFVTSNIAQEYPLIMLDHQEVRMVINLSDASLDKGALRERGYHLLPRDYQAIDLFFSTGIPCVTQNPESELSKAFGRLARDIGKKTIGLALGGGSARGMAHIGVFRALEQHNIPIDMISGSSAGALIGSAYAAGVPIEKIEQAVLKWGSKTGLLRLTVPDVFDVKYYGKAIWRKFHPKRTSWEPRIFRPGIGIFSGVEVNKLYLNVVGDPDFNDMKIPLSITALDMNSGEEITFERGNVRMAVRASLSIPGVFTPVAYEGRLLIDGSIADPVPVKALVKRHADIIIAVNVTPSLQDSLKSLRSPKKEGTLAVSRSPLLPMFDIAIRSLQSLQYELSTIKTTQASVHINPDVGDVAWSEFFNAGSLIQKGLEATHAAIPQIQHLRWET</sequence>